<evidence type="ECO:0000256" key="1">
    <source>
        <dbReference type="SAM" id="Phobius"/>
    </source>
</evidence>
<dbReference type="KEGG" id="scac:106095754"/>
<reference evidence="2" key="1">
    <citation type="submission" date="2020-05" db="UniProtKB">
        <authorList>
            <consortium name="EnsemblMetazoa"/>
        </authorList>
    </citation>
    <scope>IDENTIFICATION</scope>
    <source>
        <strain evidence="2">USDA</strain>
    </source>
</reference>
<dbReference type="Proteomes" id="UP000095300">
    <property type="component" value="Unassembled WGS sequence"/>
</dbReference>
<organism evidence="2 3">
    <name type="scientific">Stomoxys calcitrans</name>
    <name type="common">Stable fly</name>
    <name type="synonym">Conops calcitrans</name>
    <dbReference type="NCBI Taxonomy" id="35570"/>
    <lineage>
        <taxon>Eukaryota</taxon>
        <taxon>Metazoa</taxon>
        <taxon>Ecdysozoa</taxon>
        <taxon>Arthropoda</taxon>
        <taxon>Hexapoda</taxon>
        <taxon>Insecta</taxon>
        <taxon>Pterygota</taxon>
        <taxon>Neoptera</taxon>
        <taxon>Endopterygota</taxon>
        <taxon>Diptera</taxon>
        <taxon>Brachycera</taxon>
        <taxon>Muscomorpha</taxon>
        <taxon>Muscoidea</taxon>
        <taxon>Muscidae</taxon>
        <taxon>Stomoxys</taxon>
    </lineage>
</organism>
<dbReference type="VEuPathDB" id="VectorBase:SCAU006084"/>
<proteinExistence type="predicted"/>
<keyword evidence="1" id="KW-0812">Transmembrane</keyword>
<keyword evidence="1" id="KW-1133">Transmembrane helix</keyword>
<gene>
    <name evidence="2" type="primary">106095754</name>
</gene>
<sequence length="54" mass="6081">MAGSAVARLASKYGAVIFFPSFTAATIFADWSHTQNWKKTQREIAKVQELLKHQ</sequence>
<dbReference type="AlphaFoldDB" id="A0A1I8P9L7"/>
<dbReference type="OrthoDB" id="7732170at2759"/>
<dbReference type="EnsemblMetazoa" id="SCAU006084-RA">
    <property type="protein sequence ID" value="SCAU006084-PA"/>
    <property type="gene ID" value="SCAU006084"/>
</dbReference>
<name>A0A1I8P9L7_STOCA</name>
<protein>
    <submittedName>
        <fullName evidence="2">Uncharacterized protein</fullName>
    </submittedName>
</protein>
<evidence type="ECO:0000313" key="2">
    <source>
        <dbReference type="EnsemblMetazoa" id="SCAU006084-PA"/>
    </source>
</evidence>
<keyword evidence="3" id="KW-1185">Reference proteome</keyword>
<evidence type="ECO:0000313" key="3">
    <source>
        <dbReference type="Proteomes" id="UP000095300"/>
    </source>
</evidence>
<feature type="transmembrane region" description="Helical" evidence="1">
    <location>
        <begin position="13"/>
        <end position="32"/>
    </location>
</feature>
<keyword evidence="1" id="KW-0472">Membrane</keyword>
<accession>A0A1I8P9L7</accession>